<accession>A0A9P6K5S4</accession>
<dbReference type="EMBL" id="JAAAXW010000045">
    <property type="protein sequence ID" value="KAF9547240.1"/>
    <property type="molecule type" value="Genomic_DNA"/>
</dbReference>
<dbReference type="SUPFAM" id="SSF55729">
    <property type="entry name" value="Acyl-CoA N-acyltransferases (Nat)"/>
    <property type="match status" value="1"/>
</dbReference>
<dbReference type="Proteomes" id="UP000723463">
    <property type="component" value="Unassembled WGS sequence"/>
</dbReference>
<dbReference type="Pfam" id="PF13302">
    <property type="entry name" value="Acetyltransf_3"/>
    <property type="match status" value="1"/>
</dbReference>
<name>A0A9P6K5S4_9FUNG</name>
<gene>
    <name evidence="2" type="ORF">EC957_008753</name>
</gene>
<protein>
    <recommendedName>
        <fullName evidence="1">N-acetyltransferase domain-containing protein</fullName>
    </recommendedName>
</protein>
<reference evidence="2" key="1">
    <citation type="journal article" date="2020" name="Fungal Divers.">
        <title>Resolving the Mortierellaceae phylogeny through synthesis of multi-gene phylogenetics and phylogenomics.</title>
        <authorList>
            <person name="Vandepol N."/>
            <person name="Liber J."/>
            <person name="Desiro A."/>
            <person name="Na H."/>
            <person name="Kennedy M."/>
            <person name="Barry K."/>
            <person name="Grigoriev I.V."/>
            <person name="Miller A.N."/>
            <person name="O'Donnell K."/>
            <person name="Stajich J.E."/>
            <person name="Bonito G."/>
        </authorList>
    </citation>
    <scope>NUCLEOTIDE SEQUENCE</scope>
    <source>
        <strain evidence="2">NRRL 2591</strain>
    </source>
</reference>
<sequence length="217" mass="24626">MTKDALVIRNKDNKCSGPYLLSKDPPHYITPVELSDIPEVVRVLNINKDVYYGTGSFEYPHLESHARTRIEARIRGNNETEYTTCWAMRTSADGPLMGWIHAHFLTPGCATHPETGKDLKIGVIGYWVSPEHVCRGYGSRSARFIVHEVLFKERECDIVRAVAYRDNIASRRVLESAGMRCEVEEKVVFSNKLRKEMVDSCYAAHRVDSTLPVITPN</sequence>
<dbReference type="GO" id="GO:0016747">
    <property type="term" value="F:acyltransferase activity, transferring groups other than amino-acyl groups"/>
    <property type="evidence" value="ECO:0007669"/>
    <property type="project" value="InterPro"/>
</dbReference>
<evidence type="ECO:0000313" key="2">
    <source>
        <dbReference type="EMBL" id="KAF9547240.1"/>
    </source>
</evidence>
<evidence type="ECO:0000313" key="3">
    <source>
        <dbReference type="Proteomes" id="UP000723463"/>
    </source>
</evidence>
<organism evidence="2 3">
    <name type="scientific">Mortierella hygrophila</name>
    <dbReference type="NCBI Taxonomy" id="979708"/>
    <lineage>
        <taxon>Eukaryota</taxon>
        <taxon>Fungi</taxon>
        <taxon>Fungi incertae sedis</taxon>
        <taxon>Mucoromycota</taxon>
        <taxon>Mortierellomycotina</taxon>
        <taxon>Mortierellomycetes</taxon>
        <taxon>Mortierellales</taxon>
        <taxon>Mortierellaceae</taxon>
        <taxon>Mortierella</taxon>
    </lineage>
</organism>
<dbReference type="Gene3D" id="3.40.630.30">
    <property type="match status" value="1"/>
</dbReference>
<proteinExistence type="predicted"/>
<comment type="caution">
    <text evidence="2">The sequence shown here is derived from an EMBL/GenBank/DDBJ whole genome shotgun (WGS) entry which is preliminary data.</text>
</comment>
<dbReference type="InterPro" id="IPR016181">
    <property type="entry name" value="Acyl_CoA_acyltransferase"/>
</dbReference>
<dbReference type="InterPro" id="IPR000182">
    <property type="entry name" value="GNAT_dom"/>
</dbReference>
<dbReference type="InterPro" id="IPR051531">
    <property type="entry name" value="N-acetyltransferase"/>
</dbReference>
<evidence type="ECO:0000259" key="1">
    <source>
        <dbReference type="Pfam" id="PF13302"/>
    </source>
</evidence>
<dbReference type="AlphaFoldDB" id="A0A9P6K5S4"/>
<feature type="domain" description="N-acetyltransferase" evidence="1">
    <location>
        <begin position="29"/>
        <end position="180"/>
    </location>
</feature>
<keyword evidence="3" id="KW-1185">Reference proteome</keyword>
<dbReference type="PANTHER" id="PTHR43792">
    <property type="entry name" value="GNAT FAMILY, PUTATIVE (AFU_ORTHOLOGUE AFUA_3G00765)-RELATED-RELATED"/>
    <property type="match status" value="1"/>
</dbReference>